<accession>A0AAV9HE21</accession>
<keyword evidence="3" id="KW-1185">Reference proteome</keyword>
<evidence type="ECO:0000313" key="2">
    <source>
        <dbReference type="EMBL" id="KAK4457702.1"/>
    </source>
</evidence>
<gene>
    <name evidence="2" type="ORF">QBC42DRAFT_34847</name>
</gene>
<dbReference type="EMBL" id="MU865101">
    <property type="protein sequence ID" value="KAK4457702.1"/>
    <property type="molecule type" value="Genomic_DNA"/>
</dbReference>
<keyword evidence="1" id="KW-1133">Transmembrane helix</keyword>
<dbReference type="Proteomes" id="UP001321749">
    <property type="component" value="Unassembled WGS sequence"/>
</dbReference>
<keyword evidence="1" id="KW-0812">Transmembrane</keyword>
<protein>
    <submittedName>
        <fullName evidence="2">Uncharacterized protein</fullName>
    </submittedName>
</protein>
<proteinExistence type="predicted"/>
<name>A0AAV9HE21_9PEZI</name>
<dbReference type="AlphaFoldDB" id="A0AAV9HE21"/>
<organism evidence="2 3">
    <name type="scientific">Cladorrhinum samala</name>
    <dbReference type="NCBI Taxonomy" id="585594"/>
    <lineage>
        <taxon>Eukaryota</taxon>
        <taxon>Fungi</taxon>
        <taxon>Dikarya</taxon>
        <taxon>Ascomycota</taxon>
        <taxon>Pezizomycotina</taxon>
        <taxon>Sordariomycetes</taxon>
        <taxon>Sordariomycetidae</taxon>
        <taxon>Sordariales</taxon>
        <taxon>Podosporaceae</taxon>
        <taxon>Cladorrhinum</taxon>
    </lineage>
</organism>
<evidence type="ECO:0000256" key="1">
    <source>
        <dbReference type="SAM" id="Phobius"/>
    </source>
</evidence>
<keyword evidence="1" id="KW-0472">Membrane</keyword>
<sequence>MECSCGRDNGERGGGGVEESEGAFTCLSSATSPLSFLFLFLFYFYFYLFHFLFTKLFIIISSPVAWVFLFTKFPFTFLYHHDHQGERKRNI</sequence>
<reference evidence="2" key="2">
    <citation type="submission" date="2023-06" db="EMBL/GenBank/DDBJ databases">
        <authorList>
            <consortium name="Lawrence Berkeley National Laboratory"/>
            <person name="Mondo S.J."/>
            <person name="Hensen N."/>
            <person name="Bonometti L."/>
            <person name="Westerberg I."/>
            <person name="Brannstrom I.O."/>
            <person name="Guillou S."/>
            <person name="Cros-Aarteil S."/>
            <person name="Calhoun S."/>
            <person name="Haridas S."/>
            <person name="Kuo A."/>
            <person name="Pangilinan J."/>
            <person name="Riley R."/>
            <person name="Labutti K."/>
            <person name="Andreopoulos B."/>
            <person name="Lipzen A."/>
            <person name="Chen C."/>
            <person name="Yanf M."/>
            <person name="Daum C."/>
            <person name="Ng V."/>
            <person name="Clum A."/>
            <person name="Steindorff A."/>
            <person name="Ohm R."/>
            <person name="Martin F."/>
            <person name="Silar P."/>
            <person name="Natvig D."/>
            <person name="Lalanne C."/>
            <person name="Gautier V."/>
            <person name="Ament-Velasquez S.L."/>
            <person name="Kruys A."/>
            <person name="Hutchinson M.I."/>
            <person name="Powell A.J."/>
            <person name="Barry K."/>
            <person name="Miller A.N."/>
            <person name="Grigoriev I.V."/>
            <person name="Debuchy R."/>
            <person name="Gladieux P."/>
            <person name="Thoren M.H."/>
            <person name="Johannesson H."/>
        </authorList>
    </citation>
    <scope>NUCLEOTIDE SEQUENCE</scope>
    <source>
        <strain evidence="2">PSN324</strain>
    </source>
</reference>
<reference evidence="2" key="1">
    <citation type="journal article" date="2023" name="Mol. Phylogenet. Evol.">
        <title>Genome-scale phylogeny and comparative genomics of the fungal order Sordariales.</title>
        <authorList>
            <person name="Hensen N."/>
            <person name="Bonometti L."/>
            <person name="Westerberg I."/>
            <person name="Brannstrom I.O."/>
            <person name="Guillou S."/>
            <person name="Cros-Aarteil S."/>
            <person name="Calhoun S."/>
            <person name="Haridas S."/>
            <person name="Kuo A."/>
            <person name="Mondo S."/>
            <person name="Pangilinan J."/>
            <person name="Riley R."/>
            <person name="LaButti K."/>
            <person name="Andreopoulos B."/>
            <person name="Lipzen A."/>
            <person name="Chen C."/>
            <person name="Yan M."/>
            <person name="Daum C."/>
            <person name="Ng V."/>
            <person name="Clum A."/>
            <person name="Steindorff A."/>
            <person name="Ohm R.A."/>
            <person name="Martin F."/>
            <person name="Silar P."/>
            <person name="Natvig D.O."/>
            <person name="Lalanne C."/>
            <person name="Gautier V."/>
            <person name="Ament-Velasquez S.L."/>
            <person name="Kruys A."/>
            <person name="Hutchinson M.I."/>
            <person name="Powell A.J."/>
            <person name="Barry K."/>
            <person name="Miller A.N."/>
            <person name="Grigoriev I.V."/>
            <person name="Debuchy R."/>
            <person name="Gladieux P."/>
            <person name="Hiltunen Thoren M."/>
            <person name="Johannesson H."/>
        </authorList>
    </citation>
    <scope>NUCLEOTIDE SEQUENCE</scope>
    <source>
        <strain evidence="2">PSN324</strain>
    </source>
</reference>
<comment type="caution">
    <text evidence="2">The sequence shown here is derived from an EMBL/GenBank/DDBJ whole genome shotgun (WGS) entry which is preliminary data.</text>
</comment>
<feature type="transmembrane region" description="Helical" evidence="1">
    <location>
        <begin position="59"/>
        <end position="79"/>
    </location>
</feature>
<evidence type="ECO:0000313" key="3">
    <source>
        <dbReference type="Proteomes" id="UP001321749"/>
    </source>
</evidence>
<feature type="transmembrane region" description="Helical" evidence="1">
    <location>
        <begin position="34"/>
        <end position="53"/>
    </location>
</feature>